<organism evidence="1">
    <name type="scientific">Cyprideis torosa</name>
    <dbReference type="NCBI Taxonomy" id="163714"/>
    <lineage>
        <taxon>Eukaryota</taxon>
        <taxon>Metazoa</taxon>
        <taxon>Ecdysozoa</taxon>
        <taxon>Arthropoda</taxon>
        <taxon>Crustacea</taxon>
        <taxon>Oligostraca</taxon>
        <taxon>Ostracoda</taxon>
        <taxon>Podocopa</taxon>
        <taxon>Podocopida</taxon>
        <taxon>Cytherocopina</taxon>
        <taxon>Cytheroidea</taxon>
        <taxon>Cytherideidae</taxon>
        <taxon>Cyprideis</taxon>
    </lineage>
</organism>
<feature type="non-terminal residue" evidence="1">
    <location>
        <position position="162"/>
    </location>
</feature>
<proteinExistence type="predicted"/>
<protein>
    <submittedName>
        <fullName evidence="1">Uncharacterized protein</fullName>
    </submittedName>
</protein>
<reference evidence="1" key="1">
    <citation type="submission" date="2020-11" db="EMBL/GenBank/DDBJ databases">
        <authorList>
            <person name="Tran Van P."/>
        </authorList>
    </citation>
    <scope>NUCLEOTIDE SEQUENCE</scope>
</reference>
<gene>
    <name evidence="1" type="ORF">CTOB1V02_LOCUS7658</name>
</gene>
<name>A0A7R8WJG5_9CRUS</name>
<evidence type="ECO:0000313" key="1">
    <source>
        <dbReference type="EMBL" id="CAD7229792.1"/>
    </source>
</evidence>
<sequence length="162" mass="18949">MERVNFGIVNPLGVKISTCRTVFRSLWCPEYRRSRALLSEGVENGKKWEEPRALDSIVVLTCCRVEDKNPLAPLLIFELLPYKEQKWYESQSFFQFNRRREHSDVNFISAENEQRLEAGKPPSTVKDLAHFFLKELENGKKWEEPRALDSIVVLTCCRVENN</sequence>
<dbReference type="EMBL" id="OB662281">
    <property type="protein sequence ID" value="CAD7229792.1"/>
    <property type="molecule type" value="Genomic_DNA"/>
</dbReference>
<accession>A0A7R8WJG5</accession>
<dbReference type="AlphaFoldDB" id="A0A7R8WJG5"/>